<feature type="compositionally biased region" description="Polar residues" evidence="1">
    <location>
        <begin position="43"/>
        <end position="55"/>
    </location>
</feature>
<dbReference type="AlphaFoldDB" id="A0A099Z9I4"/>
<name>A0A099Z9I4_TINGU</name>
<evidence type="ECO:0000313" key="2">
    <source>
        <dbReference type="EMBL" id="KGL78406.1"/>
    </source>
</evidence>
<dbReference type="EMBL" id="KL891080">
    <property type="protein sequence ID" value="KGL78406.1"/>
    <property type="molecule type" value="Genomic_DNA"/>
</dbReference>
<feature type="region of interest" description="Disordered" evidence="1">
    <location>
        <begin position="23"/>
        <end position="73"/>
    </location>
</feature>
<dbReference type="Proteomes" id="UP000053641">
    <property type="component" value="Unassembled WGS sequence"/>
</dbReference>
<proteinExistence type="predicted"/>
<keyword evidence="3" id="KW-1185">Reference proteome</keyword>
<dbReference type="STRING" id="94827.A0A099Z9I4"/>
<organism evidence="2 3">
    <name type="scientific">Tinamus guttatus</name>
    <name type="common">White-throated tinamou</name>
    <dbReference type="NCBI Taxonomy" id="94827"/>
    <lineage>
        <taxon>Eukaryota</taxon>
        <taxon>Metazoa</taxon>
        <taxon>Chordata</taxon>
        <taxon>Craniata</taxon>
        <taxon>Vertebrata</taxon>
        <taxon>Euteleostomi</taxon>
        <taxon>Archelosauria</taxon>
        <taxon>Archosauria</taxon>
        <taxon>Dinosauria</taxon>
        <taxon>Saurischia</taxon>
        <taxon>Theropoda</taxon>
        <taxon>Coelurosauria</taxon>
        <taxon>Aves</taxon>
        <taxon>Palaeognathae</taxon>
        <taxon>Tinamiformes</taxon>
        <taxon>Tinamidae</taxon>
        <taxon>Tinamus</taxon>
    </lineage>
</organism>
<gene>
    <name evidence="2" type="ORF">N309_03366</name>
</gene>
<accession>A0A099Z9I4</accession>
<reference evidence="2 3" key="1">
    <citation type="submission" date="2014-06" db="EMBL/GenBank/DDBJ databases">
        <title>Genome evolution of avian class.</title>
        <authorList>
            <person name="Zhang G."/>
            <person name="Li C."/>
        </authorList>
    </citation>
    <scope>NUCLEOTIDE SEQUENCE [LARGE SCALE GENOMIC DNA]</scope>
    <source>
        <strain evidence="2">BGI_N309</strain>
    </source>
</reference>
<protein>
    <submittedName>
        <fullName evidence="2">Uncharacterized protein</fullName>
    </submittedName>
</protein>
<feature type="compositionally biased region" description="Basic and acidic residues" evidence="1">
    <location>
        <begin position="59"/>
        <end position="73"/>
    </location>
</feature>
<feature type="non-terminal residue" evidence="2">
    <location>
        <position position="1"/>
    </location>
</feature>
<feature type="non-terminal residue" evidence="2">
    <location>
        <position position="111"/>
    </location>
</feature>
<evidence type="ECO:0000256" key="1">
    <source>
        <dbReference type="SAM" id="MobiDB-lite"/>
    </source>
</evidence>
<evidence type="ECO:0000313" key="3">
    <source>
        <dbReference type="Proteomes" id="UP000053641"/>
    </source>
</evidence>
<sequence>DVFEIVLPITIFVLSDDDFLQDDSEEQATSLPELQEKDEQEANLDNSSFLKSNVTPARENNRLRSWEDKTTSNKHDHVKYFEEKWDAQSVYDNSKSTLSSLVDQCDLSKDK</sequence>